<comment type="caution">
    <text evidence="2">The sequence shown here is derived from an EMBL/GenBank/DDBJ whole genome shotgun (WGS) entry which is preliminary data.</text>
</comment>
<gene>
    <name evidence="2" type="ORF">ACFOMG_00580</name>
</gene>
<protein>
    <submittedName>
        <fullName evidence="2">Uncharacterized protein</fullName>
    </submittedName>
</protein>
<reference evidence="3" key="1">
    <citation type="journal article" date="2019" name="Int. J. Syst. Evol. Microbiol.">
        <title>The Global Catalogue of Microorganisms (GCM) 10K type strain sequencing project: providing services to taxonomists for standard genome sequencing and annotation.</title>
        <authorList>
            <consortium name="The Broad Institute Genomics Platform"/>
            <consortium name="The Broad Institute Genome Sequencing Center for Infectious Disease"/>
            <person name="Wu L."/>
            <person name="Ma J."/>
        </authorList>
    </citation>
    <scope>NUCLEOTIDE SEQUENCE [LARGE SCALE GENOMIC DNA]</scope>
    <source>
        <strain evidence="3">KCTC 42424</strain>
    </source>
</reference>
<feature type="chain" id="PRO_5045416486" evidence="1">
    <location>
        <begin position="19"/>
        <end position="224"/>
    </location>
</feature>
<organism evidence="2 3">
    <name type="scientific">Bacterioplanoides pacificum</name>
    <dbReference type="NCBI Taxonomy" id="1171596"/>
    <lineage>
        <taxon>Bacteria</taxon>
        <taxon>Pseudomonadati</taxon>
        <taxon>Pseudomonadota</taxon>
        <taxon>Gammaproteobacteria</taxon>
        <taxon>Oceanospirillales</taxon>
        <taxon>Oceanospirillaceae</taxon>
        <taxon>Bacterioplanoides</taxon>
    </lineage>
</organism>
<sequence>MKFLTLLLMLSLGCQANAADAQQKIDFIQQHFDQQQQHSRLWQQGWLTFFSSVAAVQGLAYSQTEQEPRLTDRAVGFTSSFLGAADMLLNPLRTHQYASQLRAMPQQTPQQQQAKLARAEQWLAQVAQREQYEQSWINHLLAGVVNAAAGAVVANEGKRTAQGIATFVSGTLASELKIYTAPQQSQQLLQAYQQNTLPAQAAKTPPQRWQFAAVGPVLFASYRF</sequence>
<keyword evidence="1" id="KW-0732">Signal</keyword>
<feature type="signal peptide" evidence="1">
    <location>
        <begin position="1"/>
        <end position="18"/>
    </location>
</feature>
<evidence type="ECO:0000313" key="2">
    <source>
        <dbReference type="EMBL" id="MFC3678604.1"/>
    </source>
</evidence>
<proteinExistence type="predicted"/>
<dbReference type="EMBL" id="JBHRYB010000001">
    <property type="protein sequence ID" value="MFC3678604.1"/>
    <property type="molecule type" value="Genomic_DNA"/>
</dbReference>
<evidence type="ECO:0000256" key="1">
    <source>
        <dbReference type="SAM" id="SignalP"/>
    </source>
</evidence>
<accession>A0ABV7VN45</accession>
<keyword evidence="3" id="KW-1185">Reference proteome</keyword>
<dbReference type="Proteomes" id="UP001595722">
    <property type="component" value="Unassembled WGS sequence"/>
</dbReference>
<name>A0ABV7VN45_9GAMM</name>
<evidence type="ECO:0000313" key="3">
    <source>
        <dbReference type="Proteomes" id="UP001595722"/>
    </source>
</evidence>
<dbReference type="RefSeq" id="WP_376864156.1">
    <property type="nucleotide sequence ID" value="NZ_JBHRYB010000001.1"/>
</dbReference>